<dbReference type="Proteomes" id="UP000011080">
    <property type="component" value="Unassembled WGS sequence"/>
</dbReference>
<evidence type="ECO:0000313" key="11">
    <source>
        <dbReference type="Proteomes" id="UP000011080"/>
    </source>
</evidence>
<evidence type="ECO:0000313" key="10">
    <source>
        <dbReference type="EMBL" id="ELR53599.1"/>
    </source>
</evidence>
<dbReference type="STRING" id="72004.ENSBMUP00000015132"/>
<feature type="domain" description="Glycosyltransferase 2-like" evidence="9">
    <location>
        <begin position="28"/>
        <end position="226"/>
    </location>
</feature>
<sequence>MAAEEASRSSPRSRREPKGRVSRQDKYSVLLPTYNERENLPFIVWLLVKSFSESGFNYEIIIIDDGSPDGTRDIAEQLEKIYGSDRILLRPREKKLGLGTAYIHGMKHATGNYIIIMDADLSHHPKFIPEFIRKQKEGNFDIVSGTRYKGNGGVYGWDLKRKIISIAFLALCTWLYFFRVETVFYKENVFFDSRVANFITQILLRPGASDLTGSFRLYRKEVLQKLIGKCISKGYVFQMEMIVRARQLNYTIGEVPISFVDRVYGESKLGGNEIVSFLKGLLTLFATT</sequence>
<dbReference type="SUPFAM" id="SSF53448">
    <property type="entry name" value="Nucleotide-diphospho-sugar transferases"/>
    <property type="match status" value="1"/>
</dbReference>
<keyword evidence="7" id="KW-0256">Endoplasmic reticulum</keyword>
<evidence type="ECO:0000259" key="9">
    <source>
        <dbReference type="Pfam" id="PF00535"/>
    </source>
</evidence>
<feature type="compositionally biased region" description="Basic and acidic residues" evidence="8">
    <location>
        <begin position="13"/>
        <end position="22"/>
    </location>
</feature>
<accession>L8IDG2</accession>
<organism evidence="10 11">
    <name type="scientific">Bos mutus</name>
    <name type="common">wild yak</name>
    <dbReference type="NCBI Taxonomy" id="72004"/>
    <lineage>
        <taxon>Eukaryota</taxon>
        <taxon>Metazoa</taxon>
        <taxon>Chordata</taxon>
        <taxon>Craniata</taxon>
        <taxon>Vertebrata</taxon>
        <taxon>Euteleostomi</taxon>
        <taxon>Mammalia</taxon>
        <taxon>Eutheria</taxon>
        <taxon>Laurasiatheria</taxon>
        <taxon>Artiodactyla</taxon>
        <taxon>Ruminantia</taxon>
        <taxon>Pecora</taxon>
        <taxon>Bovidae</taxon>
        <taxon>Bovinae</taxon>
        <taxon>Bos</taxon>
    </lineage>
</organism>
<dbReference type="PANTHER" id="PTHR43398">
    <property type="entry name" value="DOLICHOL-PHOSPHATE MANNOSYLTRANSFERASE SUBUNIT 1"/>
    <property type="match status" value="1"/>
</dbReference>
<evidence type="ECO:0000256" key="4">
    <source>
        <dbReference type="ARBA" id="ARBA00014858"/>
    </source>
</evidence>
<dbReference type="Pfam" id="PF00535">
    <property type="entry name" value="Glycos_transf_2"/>
    <property type="match status" value="1"/>
</dbReference>
<dbReference type="GO" id="GO:0035269">
    <property type="term" value="P:protein O-linked glycosylation via mannose"/>
    <property type="evidence" value="ECO:0007669"/>
    <property type="project" value="TreeGrafter"/>
</dbReference>
<proteinExistence type="inferred from homology"/>
<dbReference type="GO" id="GO:0006488">
    <property type="term" value="P:dolichol-linked oligosaccharide biosynthetic process"/>
    <property type="evidence" value="ECO:0007669"/>
    <property type="project" value="TreeGrafter"/>
</dbReference>
<comment type="subcellular location">
    <subcellularLocation>
        <location evidence="7">Endoplasmic reticulum</location>
    </subcellularLocation>
</comment>
<comment type="similarity">
    <text evidence="2 7">Belongs to the glycosyltransferase 2 family.</text>
</comment>
<evidence type="ECO:0000256" key="7">
    <source>
        <dbReference type="RuleBase" id="RU365083"/>
    </source>
</evidence>
<dbReference type="GO" id="GO:0006506">
    <property type="term" value="P:GPI anchor biosynthetic process"/>
    <property type="evidence" value="ECO:0007669"/>
    <property type="project" value="TreeGrafter"/>
</dbReference>
<comment type="pathway">
    <text evidence="7">Protein modification; protein glycosylation.</text>
</comment>
<evidence type="ECO:0000256" key="2">
    <source>
        <dbReference type="ARBA" id="ARBA00006739"/>
    </source>
</evidence>
<dbReference type="AlphaFoldDB" id="L8IDG2"/>
<reference evidence="10 11" key="1">
    <citation type="journal article" date="2012" name="Nat. Genet.">
        <title>The yak genome and adaptation to life at high altitude.</title>
        <authorList>
            <person name="Qiu Q."/>
            <person name="Zhang G."/>
            <person name="Ma T."/>
            <person name="Qian W."/>
            <person name="Wang J."/>
            <person name="Ye Z."/>
            <person name="Cao C."/>
            <person name="Hu Q."/>
            <person name="Kim J."/>
            <person name="Larkin D.M."/>
            <person name="Auvil L."/>
            <person name="Capitanu B."/>
            <person name="Ma J."/>
            <person name="Lewin H.A."/>
            <person name="Qian X."/>
            <person name="Lang Y."/>
            <person name="Zhou R."/>
            <person name="Wang L."/>
            <person name="Wang K."/>
            <person name="Xia J."/>
            <person name="Liao S."/>
            <person name="Pan S."/>
            <person name="Lu X."/>
            <person name="Hou H."/>
            <person name="Wang Y."/>
            <person name="Zang X."/>
            <person name="Yin Y."/>
            <person name="Ma H."/>
            <person name="Zhang J."/>
            <person name="Wang Z."/>
            <person name="Zhang Y."/>
            <person name="Zhang D."/>
            <person name="Yonezawa T."/>
            <person name="Hasegawa M."/>
            <person name="Zhong Y."/>
            <person name="Liu W."/>
            <person name="Zhang Y."/>
            <person name="Huang Z."/>
            <person name="Zhang S."/>
            <person name="Long R."/>
            <person name="Yang H."/>
            <person name="Wang J."/>
            <person name="Lenstra J.A."/>
            <person name="Cooper D.N."/>
            <person name="Wu Y."/>
            <person name="Wang J."/>
            <person name="Shi P."/>
            <person name="Wang J."/>
            <person name="Liu J."/>
        </authorList>
    </citation>
    <scope>NUCLEOTIDE SEQUENCE [LARGE SCALE GENOMIC DNA]</scope>
    <source>
        <strain evidence="11">yakQH1</strain>
    </source>
</reference>
<dbReference type="EC" id="2.4.1.83" evidence="3 7"/>
<comment type="subunit">
    <text evidence="7">Component of the dolichol-phosphate mannose (DPM) synthase complex.</text>
</comment>
<dbReference type="Gene3D" id="3.90.550.10">
    <property type="entry name" value="Spore Coat Polysaccharide Biosynthesis Protein SpsA, Chain A"/>
    <property type="match status" value="1"/>
</dbReference>
<comment type="function">
    <text evidence="1">Transfers mannose from GDP-mannose to dolichol monophosphate to form dolichol phosphate mannose (Dol-P-Man) which is the mannosyl donor in pathways leading to N-glycosylation, glycosyl phosphatidylinositol membrane anchoring, and O-mannosylation of proteins; catalytic subunit of the dolichol-phosphate mannose (DPM) synthase complex.</text>
</comment>
<dbReference type="EMBL" id="JH881554">
    <property type="protein sequence ID" value="ELR53599.1"/>
    <property type="molecule type" value="Genomic_DNA"/>
</dbReference>
<comment type="catalytic activity">
    <reaction evidence="7">
        <text>a di-trans,poly-cis-dolichyl phosphate + GDP-alpha-D-mannose = a di-trans,poly-cis-dolichyl beta-D-mannosyl phosphate + GDP</text>
        <dbReference type="Rhea" id="RHEA:21184"/>
        <dbReference type="Rhea" id="RHEA-COMP:19498"/>
        <dbReference type="Rhea" id="RHEA-COMP:19501"/>
        <dbReference type="ChEBI" id="CHEBI:57527"/>
        <dbReference type="ChEBI" id="CHEBI:57683"/>
        <dbReference type="ChEBI" id="CHEBI:58189"/>
        <dbReference type="ChEBI" id="CHEBI:58211"/>
    </reaction>
</comment>
<protein>
    <recommendedName>
        <fullName evidence="4 7">Dolichol-phosphate mannosyltransferase subunit 1</fullName>
        <ecNumber evidence="3 7">2.4.1.83</ecNumber>
    </recommendedName>
</protein>
<dbReference type="FunFam" id="3.90.550.10:FF:000122">
    <property type="entry name" value="Dolichol-phosphate mannosyltransferase subunit 1"/>
    <property type="match status" value="1"/>
</dbReference>
<dbReference type="UniPathway" id="UPA00378"/>
<dbReference type="GO" id="GO:0004582">
    <property type="term" value="F:dolichyl-phosphate beta-D-mannosyltransferase activity"/>
    <property type="evidence" value="ECO:0007669"/>
    <property type="project" value="UniProtKB-UniRule"/>
</dbReference>
<keyword evidence="6 7" id="KW-0808">Transferase</keyword>
<evidence type="ECO:0000256" key="1">
    <source>
        <dbReference type="ARBA" id="ARBA00002636"/>
    </source>
</evidence>
<dbReference type="GO" id="GO:0005789">
    <property type="term" value="C:endoplasmic reticulum membrane"/>
    <property type="evidence" value="ECO:0007669"/>
    <property type="project" value="TreeGrafter"/>
</dbReference>
<dbReference type="CDD" id="cd06442">
    <property type="entry name" value="DPM1_like"/>
    <property type="match status" value="1"/>
</dbReference>
<gene>
    <name evidence="10" type="ORF">M91_16995</name>
</gene>
<dbReference type="InterPro" id="IPR001173">
    <property type="entry name" value="Glyco_trans_2-like"/>
</dbReference>
<evidence type="ECO:0000256" key="3">
    <source>
        <dbReference type="ARBA" id="ARBA00012704"/>
    </source>
</evidence>
<evidence type="ECO:0000256" key="6">
    <source>
        <dbReference type="ARBA" id="ARBA00022679"/>
    </source>
</evidence>
<evidence type="ECO:0000256" key="5">
    <source>
        <dbReference type="ARBA" id="ARBA00022676"/>
    </source>
</evidence>
<feature type="region of interest" description="Disordered" evidence="8">
    <location>
        <begin position="1"/>
        <end position="22"/>
    </location>
</feature>
<keyword evidence="5 7" id="KW-0328">Glycosyltransferase</keyword>
<dbReference type="InterPro" id="IPR029044">
    <property type="entry name" value="Nucleotide-diphossugar_trans"/>
</dbReference>
<dbReference type="InterPro" id="IPR039528">
    <property type="entry name" value="DPM1-like"/>
</dbReference>
<dbReference type="PANTHER" id="PTHR43398:SF1">
    <property type="entry name" value="DOLICHOL-PHOSPHATE MANNOSYLTRANSFERASE SUBUNIT 1"/>
    <property type="match status" value="1"/>
</dbReference>
<evidence type="ECO:0000256" key="8">
    <source>
        <dbReference type="SAM" id="MobiDB-lite"/>
    </source>
</evidence>
<feature type="compositionally biased region" description="Low complexity" evidence="8">
    <location>
        <begin position="1"/>
        <end position="10"/>
    </location>
</feature>
<name>L8IDG2_9CETA</name>